<dbReference type="AlphaFoldDB" id="A0A0C2J1B5"/>
<evidence type="ECO:0000256" key="1">
    <source>
        <dbReference type="SAM" id="SignalP"/>
    </source>
</evidence>
<dbReference type="EMBL" id="JWZT01001718">
    <property type="protein sequence ID" value="KII71574.1"/>
    <property type="molecule type" value="Genomic_DNA"/>
</dbReference>
<keyword evidence="1" id="KW-0732">Signal</keyword>
<accession>A0A0C2J1B5</accession>
<reference evidence="2 3" key="1">
    <citation type="journal article" date="2014" name="Genome Biol. Evol.">
        <title>The genome of the myxosporean Thelohanellus kitauei shows adaptations to nutrient acquisition within its fish host.</title>
        <authorList>
            <person name="Yang Y."/>
            <person name="Xiong J."/>
            <person name="Zhou Z."/>
            <person name="Huo F."/>
            <person name="Miao W."/>
            <person name="Ran C."/>
            <person name="Liu Y."/>
            <person name="Zhang J."/>
            <person name="Feng J."/>
            <person name="Wang M."/>
            <person name="Wang M."/>
            <person name="Wang L."/>
            <person name="Yao B."/>
        </authorList>
    </citation>
    <scope>NUCLEOTIDE SEQUENCE [LARGE SCALE GENOMIC DNA]</scope>
    <source>
        <strain evidence="2">Wuqing</strain>
    </source>
</reference>
<evidence type="ECO:0000313" key="2">
    <source>
        <dbReference type="EMBL" id="KII71574.1"/>
    </source>
</evidence>
<feature type="chain" id="PRO_5002162922" evidence="1">
    <location>
        <begin position="20"/>
        <end position="212"/>
    </location>
</feature>
<sequence>MSFLVYICLLALRFSLSCSAKCGIDFGDRDGATRHKLLGLLRIPSTIHGEWTHCATVPKPGDTVCQSVAPVSAVERRLWFTSVSNTNAASSPNFWLHECEKHRGPRENGNTYKLRVISTCTKMEGYLSKIWCRPHKDGDKNVVYQVRLNNWQVGDSIKENCNINLPFFTPHDLQIKTNPETKHKWDIITSEYTRIEPGASGPVVICYKCKKD</sequence>
<feature type="signal peptide" evidence="1">
    <location>
        <begin position="1"/>
        <end position="19"/>
    </location>
</feature>
<keyword evidence="3" id="KW-1185">Reference proteome</keyword>
<dbReference type="Gene3D" id="3.90.730.10">
    <property type="entry name" value="Ribonuclease T2-like"/>
    <property type="match status" value="1"/>
</dbReference>
<comment type="caution">
    <text evidence="2">The sequence shown here is derived from an EMBL/GenBank/DDBJ whole genome shotgun (WGS) entry which is preliminary data.</text>
</comment>
<name>A0A0C2J1B5_THEKT</name>
<gene>
    <name evidence="2" type="ORF">RF11_04619</name>
</gene>
<proteinExistence type="predicted"/>
<organism evidence="2 3">
    <name type="scientific">Thelohanellus kitauei</name>
    <name type="common">Myxosporean</name>
    <dbReference type="NCBI Taxonomy" id="669202"/>
    <lineage>
        <taxon>Eukaryota</taxon>
        <taxon>Metazoa</taxon>
        <taxon>Cnidaria</taxon>
        <taxon>Myxozoa</taxon>
        <taxon>Myxosporea</taxon>
        <taxon>Bivalvulida</taxon>
        <taxon>Platysporina</taxon>
        <taxon>Myxobolidae</taxon>
        <taxon>Thelohanellus</taxon>
    </lineage>
</organism>
<evidence type="ECO:0000313" key="3">
    <source>
        <dbReference type="Proteomes" id="UP000031668"/>
    </source>
</evidence>
<dbReference type="Proteomes" id="UP000031668">
    <property type="component" value="Unassembled WGS sequence"/>
</dbReference>
<dbReference type="InterPro" id="IPR036430">
    <property type="entry name" value="RNase_T2-like_sf"/>
</dbReference>
<dbReference type="GO" id="GO:0003723">
    <property type="term" value="F:RNA binding"/>
    <property type="evidence" value="ECO:0007669"/>
    <property type="project" value="InterPro"/>
</dbReference>
<dbReference type="GO" id="GO:0033897">
    <property type="term" value="F:ribonuclease T2 activity"/>
    <property type="evidence" value="ECO:0007669"/>
    <property type="project" value="InterPro"/>
</dbReference>
<protein>
    <submittedName>
        <fullName evidence="2">Uncharacterized protein</fullName>
    </submittedName>
</protein>